<evidence type="ECO:0000256" key="15">
    <source>
        <dbReference type="ARBA" id="ARBA00024479"/>
    </source>
</evidence>
<dbReference type="InterPro" id="IPR007241">
    <property type="entry name" value="Autophagy-rel_prot_9"/>
</dbReference>
<protein>
    <recommendedName>
        <fullName evidence="6 19">Autophagy-related protein 9</fullName>
    </recommendedName>
</protein>
<dbReference type="OrthoDB" id="2020634at2759"/>
<dbReference type="GO" id="GO:0034727">
    <property type="term" value="P:piecemeal microautophagy of the nucleus"/>
    <property type="evidence" value="ECO:0007669"/>
    <property type="project" value="TreeGrafter"/>
</dbReference>
<keyword evidence="12 19" id="KW-0445">Lipid transport</keyword>
<evidence type="ECO:0000256" key="19">
    <source>
        <dbReference type="RuleBase" id="RU364027"/>
    </source>
</evidence>
<evidence type="ECO:0000313" key="21">
    <source>
        <dbReference type="EMBL" id="CAG8975912.1"/>
    </source>
</evidence>
<gene>
    <name evidence="21" type="ORF">HYALB_00006530</name>
</gene>
<keyword evidence="13 19" id="KW-0472">Membrane</keyword>
<evidence type="ECO:0000256" key="4">
    <source>
        <dbReference type="ARBA" id="ARBA00004653"/>
    </source>
</evidence>
<dbReference type="GO" id="GO:0034497">
    <property type="term" value="P:protein localization to phagophore assembly site"/>
    <property type="evidence" value="ECO:0007669"/>
    <property type="project" value="TreeGrafter"/>
</dbReference>
<keyword evidence="10 19" id="KW-0072">Autophagy</keyword>
<dbReference type="PANTHER" id="PTHR13038:SF10">
    <property type="entry name" value="AUTOPHAGY-RELATED PROTEIN 9"/>
    <property type="match status" value="1"/>
</dbReference>
<evidence type="ECO:0000256" key="8">
    <source>
        <dbReference type="ARBA" id="ARBA00022692"/>
    </source>
</evidence>
<name>A0A9N9LMR4_9HELO</name>
<dbReference type="GO" id="GO:0061709">
    <property type="term" value="P:reticulophagy"/>
    <property type="evidence" value="ECO:0007669"/>
    <property type="project" value="TreeGrafter"/>
</dbReference>
<accession>A0A9N9LMR4</accession>
<feature type="transmembrane region" description="Helical" evidence="19">
    <location>
        <begin position="437"/>
        <end position="461"/>
    </location>
</feature>
<evidence type="ECO:0000256" key="18">
    <source>
        <dbReference type="ARBA" id="ARBA00024631"/>
    </source>
</evidence>
<reference evidence="21" key="1">
    <citation type="submission" date="2021-07" db="EMBL/GenBank/DDBJ databases">
        <authorList>
            <person name="Durling M."/>
        </authorList>
    </citation>
    <scope>NUCLEOTIDE SEQUENCE</scope>
</reference>
<feature type="compositionally biased region" description="Basic residues" evidence="20">
    <location>
        <begin position="128"/>
        <end position="137"/>
    </location>
</feature>
<evidence type="ECO:0000256" key="12">
    <source>
        <dbReference type="ARBA" id="ARBA00023055"/>
    </source>
</evidence>
<comment type="catalytic activity">
    <reaction evidence="16">
        <text>a 1,2-diacyl-sn-glycero-3-phosphoethanolamine(in) = a 1,2-diacyl-sn-glycero-3-phosphoethanolamine(out)</text>
        <dbReference type="Rhea" id="RHEA:38895"/>
        <dbReference type="ChEBI" id="CHEBI:64612"/>
    </reaction>
</comment>
<comment type="catalytic activity">
    <reaction evidence="18">
        <text>a 1,2-diacyl-sn-glycero-3-phosphocholine(in) = a 1,2-diacyl-sn-glycero-3-phosphocholine(out)</text>
        <dbReference type="Rhea" id="RHEA:38571"/>
        <dbReference type="ChEBI" id="CHEBI:57643"/>
    </reaction>
</comment>
<dbReference type="PANTHER" id="PTHR13038">
    <property type="entry name" value="APG9 AUTOPHAGY 9"/>
    <property type="match status" value="1"/>
</dbReference>
<evidence type="ECO:0000313" key="22">
    <source>
        <dbReference type="Proteomes" id="UP000701801"/>
    </source>
</evidence>
<sequence>MMRSNLFSRLLPNPNHRSIYEELRAEEDLEDQRGLDLDEENLRFHDDQLGGDHDLFNGDDSTTEDTAFLGGGRNLSRGSAGDNKDGLSAMNLVPQSPRLLEDDGDDDVPQSLLIEATPMAGPSVPPHSRPRPTKNKRQPPIPGPASRENRAHWEAALAQQQIHQERSRNEQRETEQPPRGRLFTGSEKQKALWRWSQVTDIDGFIHEVYDYYLGCGFSCIILKSSLNILRQIFMACLFILLTQCIDYTKFREKRKLSEVIIPNWRTKMSTTANVFIWVFALALFFQVYKLLTYSIPRMKRTRDFYTHLLGIQEFHMQTVTWQDVVARIMAMRDANPTLAGNIITPNIKYMDRGSKQRLDAHDIANRLMRRENYLIAMFNKEVLDLNIAGHTLFSRHLLFNLDMAIMDYIFTRHGQISQVVLTPKKRKELSDGLKRRFALIGLGNAILAPGLVLFYSILFFLRYFNEFQQKPSSIGQRSYTPLAEWKFREFNELQHIFEERIKMSRPYATHYLDQFPKVKTIHLATFLTFISGAILAVLGVAALWHSELFLEFEIIPNVNGAICIAIVGAIWKMSSGTVPEPDSVFDPAYAMQNVISYTHYKPPDWEGRLETEAVQLEFASLYKTKIMLFLSEMLCIIATPYILYFNLPNCSDRIIDFFREFTVDIDGIGYVCSFAVFDFKMKDGRKANPGPAGAADPRGDYYSTKQGKMTASYYGFIDNYIHNPKSGLPGHMPPNMRTPFNPPPSFPGMMSPTFNPGMQSSAAGVNERRTGARGPAGLAHAGRTPRFAPAGAQGSPMTSILLDPHHQPSSSGFGGGARSTHRPSRSRYQAGARSNIEEQTEDEDERITRRRVSKKGKNANEGFVDESVAGLGESRWETSPVRGLTGDGDEEEDVDNGGVLGLLQQLQQRAGALGGDGRVI</sequence>
<feature type="transmembrane region" description="Helical" evidence="19">
    <location>
        <begin position="626"/>
        <end position="647"/>
    </location>
</feature>
<comment type="catalytic activity">
    <reaction evidence="17">
        <text>a 1,2-diacyl-sn-glycero-3-phospho-(1D-myo-inositol-3-phosphate)(in) = a 1,2-diacyl-sn-glycero-3-phospho-(1D-myo-inositol-3-phosphate)(out)</text>
        <dbReference type="Rhea" id="RHEA:67920"/>
        <dbReference type="ChEBI" id="CHEBI:58088"/>
    </reaction>
</comment>
<feature type="region of interest" description="Disordered" evidence="20">
    <location>
        <begin position="67"/>
        <end position="90"/>
    </location>
</feature>
<evidence type="ECO:0000256" key="6">
    <source>
        <dbReference type="ARBA" id="ARBA00018074"/>
    </source>
</evidence>
<evidence type="ECO:0000256" key="17">
    <source>
        <dbReference type="ARBA" id="ARBA00024621"/>
    </source>
</evidence>
<feature type="region of interest" description="Disordered" evidence="20">
    <location>
        <begin position="758"/>
        <end position="861"/>
    </location>
</feature>
<dbReference type="GO" id="GO:0005789">
    <property type="term" value="C:endoplasmic reticulum membrane"/>
    <property type="evidence" value="ECO:0007669"/>
    <property type="project" value="UniProtKB-SubCell"/>
</dbReference>
<feature type="compositionally biased region" description="Basic residues" evidence="20">
    <location>
        <begin position="848"/>
        <end position="857"/>
    </location>
</feature>
<evidence type="ECO:0000256" key="13">
    <source>
        <dbReference type="ARBA" id="ARBA00023136"/>
    </source>
</evidence>
<dbReference type="GO" id="GO:0000422">
    <property type="term" value="P:autophagy of mitochondrion"/>
    <property type="evidence" value="ECO:0007669"/>
    <property type="project" value="TreeGrafter"/>
</dbReference>
<feature type="transmembrane region" description="Helical" evidence="19">
    <location>
        <begin position="270"/>
        <end position="291"/>
    </location>
</feature>
<dbReference type="GO" id="GO:0034045">
    <property type="term" value="C:phagophore assembly site membrane"/>
    <property type="evidence" value="ECO:0007669"/>
    <property type="project" value="UniProtKB-SubCell"/>
</dbReference>
<comment type="caution">
    <text evidence="21">The sequence shown here is derived from an EMBL/GenBank/DDBJ whole genome shotgun (WGS) entry which is preliminary data.</text>
</comment>
<dbReference type="GO" id="GO:0006869">
    <property type="term" value="P:lipid transport"/>
    <property type="evidence" value="ECO:0007669"/>
    <property type="project" value="UniProtKB-KW"/>
</dbReference>
<keyword evidence="14" id="KW-0968">Cytoplasmic vesicle</keyword>
<evidence type="ECO:0000256" key="11">
    <source>
        <dbReference type="ARBA" id="ARBA00023034"/>
    </source>
</evidence>
<feature type="region of interest" description="Disordered" evidence="20">
    <location>
        <begin position="115"/>
        <end position="183"/>
    </location>
</feature>
<dbReference type="EMBL" id="CAJVRM010000155">
    <property type="protein sequence ID" value="CAG8975912.1"/>
    <property type="molecule type" value="Genomic_DNA"/>
</dbReference>
<evidence type="ECO:0000256" key="3">
    <source>
        <dbReference type="ARBA" id="ARBA00004511"/>
    </source>
</evidence>
<keyword evidence="9 19" id="KW-1133">Transmembrane helix</keyword>
<dbReference type="Proteomes" id="UP000701801">
    <property type="component" value="Unassembled WGS sequence"/>
</dbReference>
<evidence type="ECO:0000256" key="5">
    <source>
        <dbReference type="ARBA" id="ARBA00006185"/>
    </source>
</evidence>
<evidence type="ECO:0000256" key="9">
    <source>
        <dbReference type="ARBA" id="ARBA00022989"/>
    </source>
</evidence>
<keyword evidence="7 19" id="KW-0813">Transport</keyword>
<comment type="caution">
    <text evidence="19">Lacks conserved residue(s) required for the propagation of feature annotation.</text>
</comment>
<dbReference type="AlphaFoldDB" id="A0A9N9LMR4"/>
<keyword evidence="8 19" id="KW-0812">Transmembrane</keyword>
<dbReference type="Pfam" id="PF04109">
    <property type="entry name" value="ATG9"/>
    <property type="match status" value="1"/>
</dbReference>
<evidence type="ECO:0000256" key="14">
    <source>
        <dbReference type="ARBA" id="ARBA00023329"/>
    </source>
</evidence>
<dbReference type="GO" id="GO:0005776">
    <property type="term" value="C:autophagosome"/>
    <property type="evidence" value="ECO:0007669"/>
    <property type="project" value="TreeGrafter"/>
</dbReference>
<feature type="compositionally biased region" description="Basic and acidic residues" evidence="20">
    <location>
        <begin position="163"/>
        <end position="178"/>
    </location>
</feature>
<proteinExistence type="inferred from homology"/>
<evidence type="ECO:0000256" key="20">
    <source>
        <dbReference type="SAM" id="MobiDB-lite"/>
    </source>
</evidence>
<evidence type="ECO:0000256" key="7">
    <source>
        <dbReference type="ARBA" id="ARBA00022448"/>
    </source>
</evidence>
<feature type="transmembrane region" description="Helical" evidence="19">
    <location>
        <begin position="521"/>
        <end position="544"/>
    </location>
</feature>
<evidence type="ECO:0000256" key="1">
    <source>
        <dbReference type="ARBA" id="ARBA00004439"/>
    </source>
</evidence>
<comment type="similarity">
    <text evidence="5 19">Belongs to the ATG9 family.</text>
</comment>
<evidence type="ECO:0000256" key="10">
    <source>
        <dbReference type="ARBA" id="ARBA00023006"/>
    </source>
</evidence>
<evidence type="ECO:0000256" key="2">
    <source>
        <dbReference type="ARBA" id="ARBA00004477"/>
    </source>
</evidence>
<keyword evidence="11" id="KW-0333">Golgi apparatus</keyword>
<comment type="function">
    <text evidence="19">Phospholipid scramblase involved in autophagy. Cycles between the preautophagosomal structure/phagophore assembly site (PAS) and the cytoplasmic vesicle pool and supplies membrane for the growing autophagosome. Lipid scramblase activity plays a key role in preautophagosomal structure/phagophore assembly by distributing the phospholipids that arrive through ATG2 from the cytoplasmic to the luminal leaflet of the bilayer, thereby driving autophagosomal membrane expansion.</text>
</comment>
<comment type="subcellular location">
    <subcellularLocation>
        <location evidence="1">Cytoplasmic vesicle membrane</location>
        <topology evidence="1">Multi-pass membrane protein</topology>
    </subcellularLocation>
    <subcellularLocation>
        <location evidence="2">Endoplasmic reticulum membrane</location>
        <topology evidence="2">Multi-pass membrane protein</topology>
    </subcellularLocation>
    <subcellularLocation>
        <location evidence="4">Golgi apparatus membrane</location>
        <topology evidence="4">Multi-pass membrane protein</topology>
    </subcellularLocation>
    <subcellularLocation>
        <location evidence="3 19">Preautophagosomal structure membrane</location>
        <topology evidence="3 19">Multi-pass membrane protein</topology>
    </subcellularLocation>
</comment>
<dbReference type="GO" id="GO:0000139">
    <property type="term" value="C:Golgi membrane"/>
    <property type="evidence" value="ECO:0007669"/>
    <property type="project" value="UniProtKB-SubCell"/>
</dbReference>
<organism evidence="21 22">
    <name type="scientific">Hymenoscyphus albidus</name>
    <dbReference type="NCBI Taxonomy" id="595503"/>
    <lineage>
        <taxon>Eukaryota</taxon>
        <taxon>Fungi</taxon>
        <taxon>Dikarya</taxon>
        <taxon>Ascomycota</taxon>
        <taxon>Pezizomycotina</taxon>
        <taxon>Leotiomycetes</taxon>
        <taxon>Helotiales</taxon>
        <taxon>Helotiaceae</taxon>
        <taxon>Hymenoscyphus</taxon>
    </lineage>
</organism>
<dbReference type="GO" id="GO:0030659">
    <property type="term" value="C:cytoplasmic vesicle membrane"/>
    <property type="evidence" value="ECO:0007669"/>
    <property type="project" value="UniProtKB-SubCell"/>
</dbReference>
<keyword evidence="22" id="KW-1185">Reference proteome</keyword>
<comment type="catalytic activity">
    <reaction evidence="15">
        <text>a 1,2-diacyl-sn-glycero-3-phospho-L-serine(in) = a 1,2-diacyl-sn-glycero-3-phospho-L-serine(out)</text>
        <dbReference type="Rhea" id="RHEA:38663"/>
        <dbReference type="ChEBI" id="CHEBI:57262"/>
    </reaction>
</comment>
<evidence type="ECO:0000256" key="16">
    <source>
        <dbReference type="ARBA" id="ARBA00024615"/>
    </source>
</evidence>